<keyword evidence="4" id="KW-1185">Reference proteome</keyword>
<evidence type="ECO:0000313" key="4">
    <source>
        <dbReference type="Proteomes" id="UP000033220"/>
    </source>
</evidence>
<dbReference type="HOGENOM" id="CLU_110355_3_1_5"/>
<gene>
    <name evidence="3" type="ORF">RSPPHO_02499</name>
</gene>
<evidence type="ECO:0000256" key="1">
    <source>
        <dbReference type="ARBA" id="ARBA00007689"/>
    </source>
</evidence>
<sequence length="104" mass="11064">MGDPCMLFAVYCLDKPDHAEVRLANREAHLAYARSWEAQKKIVFGGPLLSPDGSAMIGSLLVFDVADQAEAEAFCAGDPYGVAGLFASVTVTPYKLLLGTRAQG</sequence>
<feature type="domain" description="YCII-related" evidence="2">
    <location>
        <begin position="6"/>
        <end position="94"/>
    </location>
</feature>
<dbReference type="Gene3D" id="3.30.70.1060">
    <property type="entry name" value="Dimeric alpha+beta barrel"/>
    <property type="match status" value="1"/>
</dbReference>
<protein>
    <submittedName>
        <fullName evidence="3">YCII-related</fullName>
    </submittedName>
</protein>
<evidence type="ECO:0000313" key="3">
    <source>
        <dbReference type="EMBL" id="CCG09125.1"/>
    </source>
</evidence>
<dbReference type="Proteomes" id="UP000033220">
    <property type="component" value="Chromosome DSM 122"/>
</dbReference>
<evidence type="ECO:0000259" key="2">
    <source>
        <dbReference type="Pfam" id="PF03795"/>
    </source>
</evidence>
<dbReference type="PANTHER" id="PTHR33606">
    <property type="entry name" value="PROTEIN YCII"/>
    <property type="match status" value="1"/>
</dbReference>
<dbReference type="InterPro" id="IPR011008">
    <property type="entry name" value="Dimeric_a/b-barrel"/>
</dbReference>
<dbReference type="PATRIC" id="fig|1150469.3.peg.2842"/>
<dbReference type="eggNOG" id="COG2350">
    <property type="taxonomic scope" value="Bacteria"/>
</dbReference>
<proteinExistence type="inferred from homology"/>
<dbReference type="STRING" id="1150469.RSPPHO_02499"/>
<name>H6SMJ0_PARPM</name>
<accession>H6SMJ0</accession>
<dbReference type="EMBL" id="HE663493">
    <property type="protein sequence ID" value="CCG09125.1"/>
    <property type="molecule type" value="Genomic_DNA"/>
</dbReference>
<dbReference type="Pfam" id="PF03795">
    <property type="entry name" value="YCII"/>
    <property type="match status" value="1"/>
</dbReference>
<dbReference type="SUPFAM" id="SSF54909">
    <property type="entry name" value="Dimeric alpha+beta barrel"/>
    <property type="match status" value="1"/>
</dbReference>
<organism evidence="3 4">
    <name type="scientific">Pararhodospirillum photometricum DSM 122</name>
    <dbReference type="NCBI Taxonomy" id="1150469"/>
    <lineage>
        <taxon>Bacteria</taxon>
        <taxon>Pseudomonadati</taxon>
        <taxon>Pseudomonadota</taxon>
        <taxon>Alphaproteobacteria</taxon>
        <taxon>Rhodospirillales</taxon>
        <taxon>Rhodospirillaceae</taxon>
        <taxon>Pararhodospirillum</taxon>
    </lineage>
</organism>
<dbReference type="InterPro" id="IPR005545">
    <property type="entry name" value="YCII"/>
</dbReference>
<dbReference type="AlphaFoldDB" id="H6SMJ0"/>
<dbReference type="KEGG" id="rpm:RSPPHO_02499"/>
<reference evidence="3 4" key="1">
    <citation type="submission" date="2012-02" db="EMBL/GenBank/DDBJ databases">
        <title>Shotgun genome sequence of Phaeospirillum photometricum DSM 122.</title>
        <authorList>
            <person name="Duquesne K."/>
            <person name="Sturgis J."/>
        </authorList>
    </citation>
    <scope>NUCLEOTIDE SEQUENCE [LARGE SCALE GENOMIC DNA]</scope>
    <source>
        <strain evidence="4">DSM122</strain>
    </source>
</reference>
<comment type="similarity">
    <text evidence="1">Belongs to the YciI family.</text>
</comment>
<dbReference type="InterPro" id="IPR051807">
    <property type="entry name" value="Sec-metab_biosynth-assoc"/>
</dbReference>
<dbReference type="PANTHER" id="PTHR33606:SF3">
    <property type="entry name" value="PROTEIN YCII"/>
    <property type="match status" value="1"/>
</dbReference>